<dbReference type="GO" id="GO:0008705">
    <property type="term" value="F:methionine synthase activity"/>
    <property type="evidence" value="ECO:0007669"/>
    <property type="project" value="TreeGrafter"/>
</dbReference>
<evidence type="ECO:0000313" key="4">
    <source>
        <dbReference type="EMBL" id="PXY00722.1"/>
    </source>
</evidence>
<evidence type="ECO:0000313" key="5">
    <source>
        <dbReference type="Proteomes" id="UP000248079"/>
    </source>
</evidence>
<dbReference type="InterPro" id="IPR003759">
    <property type="entry name" value="Cbl-bd_cap"/>
</dbReference>
<organism evidence="4 5">
    <name type="scientific">Marinifilum breve</name>
    <dbReference type="NCBI Taxonomy" id="2184082"/>
    <lineage>
        <taxon>Bacteria</taxon>
        <taxon>Pseudomonadati</taxon>
        <taxon>Bacteroidota</taxon>
        <taxon>Bacteroidia</taxon>
        <taxon>Marinilabiliales</taxon>
        <taxon>Marinifilaceae</taxon>
    </lineage>
</organism>
<dbReference type="GO" id="GO:0005829">
    <property type="term" value="C:cytosol"/>
    <property type="evidence" value="ECO:0007669"/>
    <property type="project" value="TreeGrafter"/>
</dbReference>
<dbReference type="Gene3D" id="3.40.50.280">
    <property type="entry name" value="Cobalamin-binding domain"/>
    <property type="match status" value="1"/>
</dbReference>
<dbReference type="Proteomes" id="UP000248079">
    <property type="component" value="Unassembled WGS sequence"/>
</dbReference>
<evidence type="ECO:0000256" key="2">
    <source>
        <dbReference type="ARBA" id="ARBA00023285"/>
    </source>
</evidence>
<dbReference type="Pfam" id="PF02310">
    <property type="entry name" value="B12-binding"/>
    <property type="match status" value="1"/>
</dbReference>
<dbReference type="PANTHER" id="PTHR45833:SF1">
    <property type="entry name" value="METHIONINE SYNTHASE"/>
    <property type="match status" value="1"/>
</dbReference>
<dbReference type="InterPro" id="IPR036594">
    <property type="entry name" value="Meth_synthase_dom"/>
</dbReference>
<dbReference type="InterPro" id="IPR006158">
    <property type="entry name" value="Cobalamin-bd"/>
</dbReference>
<dbReference type="EMBL" id="QFLI01000005">
    <property type="protein sequence ID" value="PXY00722.1"/>
    <property type="molecule type" value="Genomic_DNA"/>
</dbReference>
<dbReference type="GO" id="GO:0046653">
    <property type="term" value="P:tetrahydrofolate metabolic process"/>
    <property type="evidence" value="ECO:0007669"/>
    <property type="project" value="TreeGrafter"/>
</dbReference>
<dbReference type="InterPro" id="IPR036724">
    <property type="entry name" value="Cobalamin-bd_sf"/>
</dbReference>
<evidence type="ECO:0000256" key="1">
    <source>
        <dbReference type="ARBA" id="ARBA00022723"/>
    </source>
</evidence>
<reference evidence="4 5" key="1">
    <citation type="submission" date="2018-05" db="EMBL/GenBank/DDBJ databases">
        <title>Marinifilum breve JC075T sp. nov., a marine bacterium isolated from Yongle Blue Hole in the South China Sea.</title>
        <authorList>
            <person name="Fu T."/>
        </authorList>
    </citation>
    <scope>NUCLEOTIDE SEQUENCE [LARGE SCALE GENOMIC DNA]</scope>
    <source>
        <strain evidence="4 5">JC075</strain>
    </source>
</reference>
<dbReference type="RefSeq" id="WP_110361089.1">
    <property type="nucleotide sequence ID" value="NZ_QFLI01000005.1"/>
</dbReference>
<comment type="caution">
    <text evidence="4">The sequence shown here is derived from an EMBL/GenBank/DDBJ whole genome shotgun (WGS) entry which is preliminary data.</text>
</comment>
<accession>A0A2V3ZW74</accession>
<dbReference type="Pfam" id="PF02607">
    <property type="entry name" value="B12-binding_2"/>
    <property type="match status" value="1"/>
</dbReference>
<proteinExistence type="predicted"/>
<dbReference type="GO" id="GO:0031419">
    <property type="term" value="F:cobalamin binding"/>
    <property type="evidence" value="ECO:0007669"/>
    <property type="project" value="InterPro"/>
</dbReference>
<keyword evidence="5" id="KW-1185">Reference proteome</keyword>
<dbReference type="PROSITE" id="PS51332">
    <property type="entry name" value="B12_BINDING"/>
    <property type="match status" value="1"/>
</dbReference>
<sequence length="216" mass="24464">MSIASTNINTKFFDSLLNGNRITCSQLIKEQVKQGIDIKDLYENVMKPSLYKIGELWELNKISVATEHLASAIVEAILNELYPHLVTACKKESKAIVLCVENEHHQIGVKMVSDILETNGWHSYFLGANTPIKELIDFAKTTNPDLIAISMSLFFHLPLLEKMIQKISEEMPNTQILVGGQGFRRGGIDVIAKYSNVLYLPNLFEFDQYLKTLPYE</sequence>
<dbReference type="GO" id="GO:0050667">
    <property type="term" value="P:homocysteine metabolic process"/>
    <property type="evidence" value="ECO:0007669"/>
    <property type="project" value="TreeGrafter"/>
</dbReference>
<feature type="domain" description="B12-binding" evidence="3">
    <location>
        <begin position="92"/>
        <end position="216"/>
    </location>
</feature>
<evidence type="ECO:0000259" key="3">
    <source>
        <dbReference type="PROSITE" id="PS51332"/>
    </source>
</evidence>
<keyword evidence="2" id="KW-0170">Cobalt</keyword>
<dbReference type="PANTHER" id="PTHR45833">
    <property type="entry name" value="METHIONINE SYNTHASE"/>
    <property type="match status" value="1"/>
</dbReference>
<protein>
    <submittedName>
        <fullName evidence="4">Cobalamin-binding protein</fullName>
    </submittedName>
</protein>
<dbReference type="SUPFAM" id="SSF52242">
    <property type="entry name" value="Cobalamin (vitamin B12)-binding domain"/>
    <property type="match status" value="1"/>
</dbReference>
<dbReference type="GO" id="GO:0046872">
    <property type="term" value="F:metal ion binding"/>
    <property type="evidence" value="ECO:0007669"/>
    <property type="project" value="UniProtKB-KW"/>
</dbReference>
<dbReference type="Gene3D" id="1.10.1240.10">
    <property type="entry name" value="Methionine synthase domain"/>
    <property type="match status" value="1"/>
</dbReference>
<dbReference type="AlphaFoldDB" id="A0A2V3ZW74"/>
<keyword evidence="1" id="KW-0479">Metal-binding</keyword>
<dbReference type="InterPro" id="IPR050554">
    <property type="entry name" value="Met_Synthase/Corrinoid"/>
</dbReference>
<name>A0A2V3ZW74_9BACT</name>
<gene>
    <name evidence="4" type="ORF">DF185_12495</name>
</gene>
<dbReference type="OrthoDB" id="9803687at2"/>